<dbReference type="AlphaFoldDB" id="A0A0X8HWR6"/>
<name>A0A0X8HWR6_9SACH</name>
<dbReference type="OrthoDB" id="2094445at2759"/>
<dbReference type="Proteomes" id="UP000243052">
    <property type="component" value="Chromosome viii"/>
</dbReference>
<gene>
    <name evidence="4" type="ORF">AW171_hschr84909</name>
</gene>
<dbReference type="GeneID" id="28726215"/>
<protein>
    <submittedName>
        <fullName evidence="4">HHR081Wp</fullName>
    </submittedName>
</protein>
<dbReference type="InterPro" id="IPR021278">
    <property type="entry name" value="ATP19"/>
</dbReference>
<dbReference type="Pfam" id="PF11022">
    <property type="entry name" value="ATP19"/>
    <property type="match status" value="1"/>
</dbReference>
<comment type="subcellular location">
    <subcellularLocation>
        <location evidence="1">Mitochondrion membrane</location>
    </subcellularLocation>
</comment>
<dbReference type="RefSeq" id="XP_017989846.1">
    <property type="nucleotide sequence ID" value="XM_018134357.1"/>
</dbReference>
<evidence type="ECO:0000256" key="3">
    <source>
        <dbReference type="ARBA" id="ARBA00023136"/>
    </source>
</evidence>
<accession>A0A0X8HWR6</accession>
<dbReference type="STRING" id="45286.A0A0X8HWR6"/>
<evidence type="ECO:0000313" key="4">
    <source>
        <dbReference type="EMBL" id="AMD22850.1"/>
    </source>
</evidence>
<evidence type="ECO:0000313" key="5">
    <source>
        <dbReference type="Proteomes" id="UP000243052"/>
    </source>
</evidence>
<dbReference type="EMBL" id="CP014248">
    <property type="protein sequence ID" value="AMD22850.1"/>
    <property type="molecule type" value="Genomic_DNA"/>
</dbReference>
<reference evidence="4 5" key="1">
    <citation type="submission" date="2016-01" db="EMBL/GenBank/DDBJ databases">
        <title>Genome sequence of the yeast Holleya sinecauda.</title>
        <authorList>
            <person name="Dietrich F.S."/>
        </authorList>
    </citation>
    <scope>NUCLEOTIDE SEQUENCE [LARGE SCALE GENOMIC DNA]</scope>
    <source>
        <strain evidence="4 5">ATCC 58844</strain>
    </source>
</reference>
<dbReference type="GO" id="GO:0015986">
    <property type="term" value="P:proton motive force-driven ATP synthesis"/>
    <property type="evidence" value="ECO:0007669"/>
    <property type="project" value="TreeGrafter"/>
</dbReference>
<sequence>MGSAYTIFGRSVPSHYLAIGTISATALLAVPNPFKKSEPKKVWNASSEEEDKFVSEYLAKHLKE</sequence>
<proteinExistence type="predicted"/>
<dbReference type="GO" id="GO:0031966">
    <property type="term" value="C:mitochondrial membrane"/>
    <property type="evidence" value="ECO:0007669"/>
    <property type="project" value="UniProtKB-SubCell"/>
</dbReference>
<keyword evidence="5" id="KW-1185">Reference proteome</keyword>
<keyword evidence="3" id="KW-0472">Membrane</keyword>
<evidence type="ECO:0000256" key="2">
    <source>
        <dbReference type="ARBA" id="ARBA00023128"/>
    </source>
</evidence>
<dbReference type="PANTHER" id="PTHR28074:SF1">
    <property type="entry name" value="ATP SYNTHASE SUBUNIT K, MITOCHONDRIAL"/>
    <property type="match status" value="1"/>
</dbReference>
<keyword evidence="2" id="KW-0496">Mitochondrion</keyword>
<dbReference type="PANTHER" id="PTHR28074">
    <property type="entry name" value="ATP SYNTHASE SUBUNIT K, MITOCHONDRIAL"/>
    <property type="match status" value="1"/>
</dbReference>
<evidence type="ECO:0000256" key="1">
    <source>
        <dbReference type="ARBA" id="ARBA00004325"/>
    </source>
</evidence>
<organism evidence="4 5">
    <name type="scientific">Eremothecium sinecaudum</name>
    <dbReference type="NCBI Taxonomy" id="45286"/>
    <lineage>
        <taxon>Eukaryota</taxon>
        <taxon>Fungi</taxon>
        <taxon>Dikarya</taxon>
        <taxon>Ascomycota</taxon>
        <taxon>Saccharomycotina</taxon>
        <taxon>Saccharomycetes</taxon>
        <taxon>Saccharomycetales</taxon>
        <taxon>Saccharomycetaceae</taxon>
        <taxon>Eremothecium</taxon>
    </lineage>
</organism>